<comment type="caution">
    <text evidence="1">The sequence shown here is derived from an EMBL/GenBank/DDBJ whole genome shotgun (WGS) entry which is preliminary data.</text>
</comment>
<organism evidence="1 2">
    <name type="scientific">Cichorium intybus</name>
    <name type="common">Chicory</name>
    <dbReference type="NCBI Taxonomy" id="13427"/>
    <lineage>
        <taxon>Eukaryota</taxon>
        <taxon>Viridiplantae</taxon>
        <taxon>Streptophyta</taxon>
        <taxon>Embryophyta</taxon>
        <taxon>Tracheophyta</taxon>
        <taxon>Spermatophyta</taxon>
        <taxon>Magnoliopsida</taxon>
        <taxon>eudicotyledons</taxon>
        <taxon>Gunneridae</taxon>
        <taxon>Pentapetalae</taxon>
        <taxon>asterids</taxon>
        <taxon>campanulids</taxon>
        <taxon>Asterales</taxon>
        <taxon>Asteraceae</taxon>
        <taxon>Cichorioideae</taxon>
        <taxon>Cichorieae</taxon>
        <taxon>Cichoriinae</taxon>
        <taxon>Cichorium</taxon>
    </lineage>
</organism>
<keyword evidence="2" id="KW-1185">Reference proteome</keyword>
<accession>A0ACB9BGI8</accession>
<gene>
    <name evidence="1" type="ORF">L2E82_32666</name>
</gene>
<reference evidence="1 2" key="2">
    <citation type="journal article" date="2022" name="Mol. Ecol. Resour.">
        <title>The genomes of chicory, endive, great burdock and yacon provide insights into Asteraceae paleo-polyploidization history and plant inulin production.</title>
        <authorList>
            <person name="Fan W."/>
            <person name="Wang S."/>
            <person name="Wang H."/>
            <person name="Wang A."/>
            <person name="Jiang F."/>
            <person name="Liu H."/>
            <person name="Zhao H."/>
            <person name="Xu D."/>
            <person name="Zhang Y."/>
        </authorList>
    </citation>
    <scope>NUCLEOTIDE SEQUENCE [LARGE SCALE GENOMIC DNA]</scope>
    <source>
        <strain evidence="2">cv. Punajuju</strain>
        <tissue evidence="1">Leaves</tissue>
    </source>
</reference>
<protein>
    <submittedName>
        <fullName evidence="1">Uncharacterized protein</fullName>
    </submittedName>
</protein>
<evidence type="ECO:0000313" key="2">
    <source>
        <dbReference type="Proteomes" id="UP001055811"/>
    </source>
</evidence>
<dbReference type="Proteomes" id="UP001055811">
    <property type="component" value="Linkage Group LG06"/>
</dbReference>
<dbReference type="EMBL" id="CM042014">
    <property type="protein sequence ID" value="KAI3721649.1"/>
    <property type="molecule type" value="Genomic_DNA"/>
</dbReference>
<reference evidence="2" key="1">
    <citation type="journal article" date="2022" name="Mol. Ecol. Resour.">
        <title>The genomes of chicory, endive, great burdock and yacon provide insights into Asteraceae palaeo-polyploidization history and plant inulin production.</title>
        <authorList>
            <person name="Fan W."/>
            <person name="Wang S."/>
            <person name="Wang H."/>
            <person name="Wang A."/>
            <person name="Jiang F."/>
            <person name="Liu H."/>
            <person name="Zhao H."/>
            <person name="Xu D."/>
            <person name="Zhang Y."/>
        </authorList>
    </citation>
    <scope>NUCLEOTIDE SEQUENCE [LARGE SCALE GENOMIC DNA]</scope>
    <source>
        <strain evidence="2">cv. Punajuju</strain>
    </source>
</reference>
<sequence>MRLCLSQIPSKSLEARNRFRPLSITIKQATRFPPLSITILSQSASSSQILHKQSLVVLQDLHLVHHEDRERDRGGVGIVFF</sequence>
<name>A0ACB9BGI8_CICIN</name>
<proteinExistence type="predicted"/>
<evidence type="ECO:0000313" key="1">
    <source>
        <dbReference type="EMBL" id="KAI3721649.1"/>
    </source>
</evidence>